<dbReference type="InterPro" id="IPR031475">
    <property type="entry name" value="NBD_C"/>
</dbReference>
<proteinExistence type="inferred from homology"/>
<dbReference type="Pfam" id="PF07005">
    <property type="entry name" value="SBD_N"/>
    <property type="match status" value="1"/>
</dbReference>
<evidence type="ECO:0000256" key="3">
    <source>
        <dbReference type="ARBA" id="ARBA00022741"/>
    </source>
</evidence>
<sequence>MKLIIVADDLTGANVSNSLLAKNGLKVGSIDTLDKVEQYRDYDALGFHTDSRGDEPQVAYQKVYDYTEKLKNKNVRFYNKRIDSTLRGNLGAEIDGMLDALGDNYTAMVVPAFPSSGKIVVGNFELVDGVMLEQTDAKNDPTSPVTNSRVAEILQKQSSKSIGIISMESILEGVDSVKSTIKALITNGARVIMFDACTEADIDTIAAAVIGAEVPFISVDPGPFTNSLMKDLNTPQSYKEKKKSLYVIGSVSGIVAEQIAQFKAALDPFIFQPNARKFLYEDQRNDEIARAVASVVENLESNAHFLIATMIQKKDKLDLKKEARAAGLSVAAASNLICESMAEIGAQIVDQSQNKIGGVYTSGGDITKAFLEQNKAQGIEIKDEIIPLAVYGRVMGGRLDNMPVITKGGLIGDKTTLVECANYLSTKISNTFVEEKK</sequence>
<name>A0ABM8BI33_9LACO</name>
<protein>
    <recommendedName>
        <fullName evidence="11">Four-carbon acid sugar kinase family protein</fullName>
    </recommendedName>
</protein>
<dbReference type="Pfam" id="PF17042">
    <property type="entry name" value="NBD_C"/>
    <property type="match status" value="1"/>
</dbReference>
<dbReference type="InterPro" id="IPR037051">
    <property type="entry name" value="4-carb_acid_sugar_kinase_N_sf"/>
</dbReference>
<keyword evidence="10" id="KW-1185">Reference proteome</keyword>
<dbReference type="Gene3D" id="3.40.50.10840">
    <property type="entry name" value="Putative sugar-binding, N-terminal domain"/>
    <property type="match status" value="1"/>
</dbReference>
<dbReference type="SUPFAM" id="SSF142764">
    <property type="entry name" value="YgbK-like"/>
    <property type="match status" value="1"/>
</dbReference>
<dbReference type="Gene3D" id="3.40.980.20">
    <property type="entry name" value="Four-carbon acid sugar kinase, nucleotide binding domain"/>
    <property type="match status" value="1"/>
</dbReference>
<evidence type="ECO:0000259" key="7">
    <source>
        <dbReference type="Pfam" id="PF07005"/>
    </source>
</evidence>
<reference evidence="9 10" key="1">
    <citation type="journal article" date="2023" name="Microbiol. Spectr.">
        <title>Symbiosis of Carpenter Bees with Uncharacterized Lactic Acid Bacteria Showing NAD Auxotrophy.</title>
        <authorList>
            <person name="Kawasaki S."/>
            <person name="Ozawa K."/>
            <person name="Mori T."/>
            <person name="Yamamoto A."/>
            <person name="Ito M."/>
            <person name="Ohkuma M."/>
            <person name="Sakamoto M."/>
            <person name="Matsutani M."/>
        </authorList>
    </citation>
    <scope>NUCLEOTIDE SEQUENCE [LARGE SCALE GENOMIC DNA]</scope>
    <source>
        <strain evidence="9 10">Kim32-2</strain>
    </source>
</reference>
<comment type="similarity">
    <text evidence="1">Belongs to the four-carbon acid sugar kinase family.</text>
</comment>
<organism evidence="9 10">
    <name type="scientific">Lactobacillus xylocopicola</name>
    <dbReference type="NCBI Taxonomy" id="2976676"/>
    <lineage>
        <taxon>Bacteria</taxon>
        <taxon>Bacillati</taxon>
        <taxon>Bacillota</taxon>
        <taxon>Bacilli</taxon>
        <taxon>Lactobacillales</taxon>
        <taxon>Lactobacillaceae</taxon>
        <taxon>Lactobacillus</taxon>
    </lineage>
</organism>
<evidence type="ECO:0000313" key="9">
    <source>
        <dbReference type="EMBL" id="BDR60952.1"/>
    </source>
</evidence>
<evidence type="ECO:0008006" key="11">
    <source>
        <dbReference type="Google" id="ProtNLM"/>
    </source>
</evidence>
<accession>A0ABM8BI33</accession>
<dbReference type="InterPro" id="IPR042213">
    <property type="entry name" value="NBD_C_sf"/>
</dbReference>
<dbReference type="RefSeq" id="WP_317637189.1">
    <property type="nucleotide sequence ID" value="NZ_AP026803.1"/>
</dbReference>
<evidence type="ECO:0000256" key="6">
    <source>
        <dbReference type="ARBA" id="ARBA00023277"/>
    </source>
</evidence>
<keyword evidence="2" id="KW-0808">Transferase</keyword>
<keyword evidence="6" id="KW-0119">Carbohydrate metabolism</keyword>
<keyword evidence="3" id="KW-0547">Nucleotide-binding</keyword>
<keyword evidence="4" id="KW-0418">Kinase</keyword>
<gene>
    <name evidence="9" type="ORF">KIM322_12130</name>
</gene>
<dbReference type="InterPro" id="IPR010737">
    <property type="entry name" value="4-carb_acid_sugar_kinase_N"/>
</dbReference>
<feature type="domain" description="Four-carbon acid sugar kinase nucleotide binding" evidence="8">
    <location>
        <begin position="245"/>
        <end position="417"/>
    </location>
</feature>
<feature type="domain" description="Four-carbon acid sugar kinase N-terminal" evidence="7">
    <location>
        <begin position="3"/>
        <end position="228"/>
    </location>
</feature>
<evidence type="ECO:0000256" key="1">
    <source>
        <dbReference type="ARBA" id="ARBA00005715"/>
    </source>
</evidence>
<evidence type="ECO:0000256" key="4">
    <source>
        <dbReference type="ARBA" id="ARBA00022777"/>
    </source>
</evidence>
<dbReference type="EMBL" id="AP026803">
    <property type="protein sequence ID" value="BDR60952.1"/>
    <property type="molecule type" value="Genomic_DNA"/>
</dbReference>
<evidence type="ECO:0000256" key="5">
    <source>
        <dbReference type="ARBA" id="ARBA00022840"/>
    </source>
</evidence>
<evidence type="ECO:0000259" key="8">
    <source>
        <dbReference type="Pfam" id="PF17042"/>
    </source>
</evidence>
<evidence type="ECO:0000313" key="10">
    <source>
        <dbReference type="Proteomes" id="UP001321741"/>
    </source>
</evidence>
<evidence type="ECO:0000256" key="2">
    <source>
        <dbReference type="ARBA" id="ARBA00022679"/>
    </source>
</evidence>
<keyword evidence="5" id="KW-0067">ATP-binding</keyword>
<dbReference type="Proteomes" id="UP001321741">
    <property type="component" value="Chromosome"/>
</dbReference>